<protein>
    <recommendedName>
        <fullName evidence="2 3">Segregation and condensation protein A</fullName>
    </recommendedName>
</protein>
<dbReference type="GO" id="GO:0051301">
    <property type="term" value="P:cell division"/>
    <property type="evidence" value="ECO:0007669"/>
    <property type="project" value="UniProtKB-KW"/>
</dbReference>
<keyword evidence="3" id="KW-0132">Cell division</keyword>
<accession>A0A7G9T5Q8</accession>
<evidence type="ECO:0000256" key="2">
    <source>
        <dbReference type="ARBA" id="ARBA00044777"/>
    </source>
</evidence>
<evidence type="ECO:0000256" key="1">
    <source>
        <dbReference type="ARBA" id="ARBA00022829"/>
    </source>
</evidence>
<dbReference type="PANTHER" id="PTHR33969:SF2">
    <property type="entry name" value="SEGREGATION AND CONDENSATION PROTEIN A"/>
    <property type="match status" value="1"/>
</dbReference>
<keyword evidence="5" id="KW-1185">Reference proteome</keyword>
<dbReference type="InterPro" id="IPR023093">
    <property type="entry name" value="ScpA-like_C"/>
</dbReference>
<dbReference type="Gene3D" id="6.10.250.2410">
    <property type="match status" value="1"/>
</dbReference>
<dbReference type="GO" id="GO:0007059">
    <property type="term" value="P:chromosome segregation"/>
    <property type="evidence" value="ECO:0007669"/>
    <property type="project" value="UniProtKB-UniRule"/>
</dbReference>
<keyword evidence="3" id="KW-0963">Cytoplasm</keyword>
<dbReference type="RefSeq" id="WP_187529266.1">
    <property type="nucleotide sequence ID" value="NZ_CP060724.1"/>
</dbReference>
<evidence type="ECO:0000313" key="4">
    <source>
        <dbReference type="EMBL" id="QNN75433.1"/>
    </source>
</evidence>
<organism evidence="4 5">
    <name type="scientific">Weissella diestrammenae</name>
    <dbReference type="NCBI Taxonomy" id="1162633"/>
    <lineage>
        <taxon>Bacteria</taxon>
        <taxon>Bacillati</taxon>
        <taxon>Bacillota</taxon>
        <taxon>Bacilli</taxon>
        <taxon>Lactobacillales</taxon>
        <taxon>Lactobacillaceae</taxon>
        <taxon>Weissella</taxon>
    </lineage>
</organism>
<comment type="subcellular location">
    <subcellularLocation>
        <location evidence="3">Cytoplasm</location>
    </subcellularLocation>
    <text evidence="3">Associated with two foci at the outer edges of the nucleoid region in young cells, and at four foci within both cell halves in older cells.</text>
</comment>
<comment type="similarity">
    <text evidence="3">Belongs to the ScpA family.</text>
</comment>
<dbReference type="Gene3D" id="1.10.10.580">
    <property type="entry name" value="Structural maintenance of chromosome 1. Chain E"/>
    <property type="match status" value="1"/>
</dbReference>
<name>A0A7G9T5Q8_9LACO</name>
<dbReference type="HAMAP" id="MF_01805">
    <property type="entry name" value="ScpA"/>
    <property type="match status" value="1"/>
</dbReference>
<dbReference type="EMBL" id="CP060724">
    <property type="protein sequence ID" value="QNN75433.1"/>
    <property type="molecule type" value="Genomic_DNA"/>
</dbReference>
<dbReference type="Proteomes" id="UP000515800">
    <property type="component" value="Chromosome"/>
</dbReference>
<dbReference type="GO" id="GO:0006260">
    <property type="term" value="P:DNA replication"/>
    <property type="evidence" value="ECO:0007669"/>
    <property type="project" value="UniProtKB-UniRule"/>
</dbReference>
<proteinExistence type="inferred from homology"/>
<dbReference type="Pfam" id="PF02616">
    <property type="entry name" value="SMC_ScpA"/>
    <property type="match status" value="1"/>
</dbReference>
<sequence>MTEEITYHLKDFDGPLDLLLHLIRVNEMDILDIPIVDITSQYLLFLAEEKQRNLDVAGEFLVMAATLMRIKSRFLLPQPEIDESELAEIEYEPDPREALMNQLLEYQKYQNAADELREREEGRMLQFSRTPMTVPDDVQMAPLPEGLAILDLQLAFNDMLARRKRVQKRPRTMVRETWSIKAQMQLVMQRIQTEDQVAFQSLFGAQATRDEWVTTFLAVLELVRHQHIKIQQNDKFGKIDMMMSDKAYQEKDEAE</sequence>
<dbReference type="PANTHER" id="PTHR33969">
    <property type="entry name" value="SEGREGATION AND CONDENSATION PROTEIN A"/>
    <property type="match status" value="1"/>
</dbReference>
<evidence type="ECO:0000313" key="5">
    <source>
        <dbReference type="Proteomes" id="UP000515800"/>
    </source>
</evidence>
<comment type="subunit">
    <text evidence="3">Component of a cohesin-like complex composed of ScpA, ScpB and the Smc homodimer, in which ScpA and ScpB bind to the head domain of Smc. The presence of the three proteins is required for the association of the complex with DNA.</text>
</comment>
<keyword evidence="3" id="KW-0131">Cell cycle</keyword>
<reference evidence="4 5" key="1">
    <citation type="submission" date="2020-08" db="EMBL/GenBank/DDBJ databases">
        <title>Genome sequence of Weissella diestrammenae KACC 16890T.</title>
        <authorList>
            <person name="Hyun D.-W."/>
            <person name="Bae J.-W."/>
        </authorList>
    </citation>
    <scope>NUCLEOTIDE SEQUENCE [LARGE SCALE GENOMIC DNA]</scope>
    <source>
        <strain evidence="4 5">KACC 16890</strain>
    </source>
</reference>
<comment type="function">
    <text evidence="3">Participates in chromosomal partition during cell division. May act via the formation of a condensin-like complex containing Smc and ScpB that pull DNA away from mid-cell into both cell halves.</text>
</comment>
<gene>
    <name evidence="3" type="primary">scpA</name>
    <name evidence="4" type="ORF">H9L19_00565</name>
</gene>
<evidence type="ECO:0000256" key="3">
    <source>
        <dbReference type="HAMAP-Rule" id="MF_01805"/>
    </source>
</evidence>
<dbReference type="KEGG" id="wdi:H9L19_00565"/>
<keyword evidence="1 3" id="KW-0159">Chromosome partition</keyword>
<dbReference type="InterPro" id="IPR003768">
    <property type="entry name" value="ScpA"/>
</dbReference>
<dbReference type="AlphaFoldDB" id="A0A7G9T5Q8"/>
<dbReference type="GO" id="GO:0005737">
    <property type="term" value="C:cytoplasm"/>
    <property type="evidence" value="ECO:0007669"/>
    <property type="project" value="UniProtKB-SubCell"/>
</dbReference>